<dbReference type="EMBL" id="CM017621">
    <property type="protein sequence ID" value="TYH93938.1"/>
    <property type="molecule type" value="Genomic_DNA"/>
</dbReference>
<protein>
    <submittedName>
        <fullName evidence="1">Uncharacterized protein</fullName>
    </submittedName>
</protein>
<proteinExistence type="predicted"/>
<reference evidence="1 2" key="1">
    <citation type="submission" date="2019-07" db="EMBL/GenBank/DDBJ databases">
        <title>WGS assembly of Gossypium tomentosum.</title>
        <authorList>
            <person name="Chen Z.J."/>
            <person name="Sreedasyam A."/>
            <person name="Ando A."/>
            <person name="Song Q."/>
            <person name="De L."/>
            <person name="Hulse-Kemp A."/>
            <person name="Ding M."/>
            <person name="Ye W."/>
            <person name="Kirkbride R."/>
            <person name="Jenkins J."/>
            <person name="Plott C."/>
            <person name="Lovell J."/>
            <person name="Lin Y.-M."/>
            <person name="Vaughn R."/>
            <person name="Liu B."/>
            <person name="Li W."/>
            <person name="Simpson S."/>
            <person name="Scheffler B."/>
            <person name="Saski C."/>
            <person name="Grover C."/>
            <person name="Hu G."/>
            <person name="Conover J."/>
            <person name="Carlson J."/>
            <person name="Shu S."/>
            <person name="Boston L."/>
            <person name="Williams M."/>
            <person name="Peterson D."/>
            <person name="Mcgee K."/>
            <person name="Jones D."/>
            <person name="Wendel J."/>
            <person name="Stelly D."/>
            <person name="Grimwood J."/>
            <person name="Schmutz J."/>
        </authorList>
    </citation>
    <scope>NUCLEOTIDE SEQUENCE [LARGE SCALE GENOMIC DNA]</scope>
    <source>
        <strain evidence="1">7179.01</strain>
    </source>
</reference>
<gene>
    <name evidence="1" type="ORF">ES332_A12G007700v1</name>
</gene>
<dbReference type="Proteomes" id="UP000322667">
    <property type="component" value="Chromosome A12"/>
</dbReference>
<accession>A0A5D2MRY6</accession>
<evidence type="ECO:0000313" key="2">
    <source>
        <dbReference type="Proteomes" id="UP000322667"/>
    </source>
</evidence>
<organism evidence="1 2">
    <name type="scientific">Gossypium tomentosum</name>
    <name type="common">Hawaiian cotton</name>
    <name type="synonym">Gossypium sandvicense</name>
    <dbReference type="NCBI Taxonomy" id="34277"/>
    <lineage>
        <taxon>Eukaryota</taxon>
        <taxon>Viridiplantae</taxon>
        <taxon>Streptophyta</taxon>
        <taxon>Embryophyta</taxon>
        <taxon>Tracheophyta</taxon>
        <taxon>Spermatophyta</taxon>
        <taxon>Magnoliopsida</taxon>
        <taxon>eudicotyledons</taxon>
        <taxon>Gunneridae</taxon>
        <taxon>Pentapetalae</taxon>
        <taxon>rosids</taxon>
        <taxon>malvids</taxon>
        <taxon>Malvales</taxon>
        <taxon>Malvaceae</taxon>
        <taxon>Malvoideae</taxon>
        <taxon>Gossypium</taxon>
    </lineage>
</organism>
<sequence length="73" mass="8797">MQKGKYYFKDHFRQKGDKSFLRAADAKARGDKGFRLDSFSLLSENHRRKYLSYPRFPHGYHETATENDMFFVR</sequence>
<name>A0A5D2MRY6_GOSTO</name>
<dbReference type="AlphaFoldDB" id="A0A5D2MRY6"/>
<keyword evidence="2" id="KW-1185">Reference proteome</keyword>
<evidence type="ECO:0000313" key="1">
    <source>
        <dbReference type="EMBL" id="TYH93938.1"/>
    </source>
</evidence>